<sequence>MAPTTGSTPAQVLKVSHSSVIITIRSENDAEKIRQKGLWIYGKDHTADRYVQPGPDAFYDICCGWGHGAHRCENAEKPSCMLYGEVHSTKQHRCPNIGCKLGVGKVCQHLKRKCSNSGGAHIARLNECPKKRDAVKAARERIRQQGQASQENQSQDEQQLRQEKQGSKVNSTQDVEEKDTEM</sequence>
<evidence type="ECO:0000313" key="2">
    <source>
        <dbReference type="EMBL" id="TGZ79516.1"/>
    </source>
</evidence>
<feature type="region of interest" description="Disordered" evidence="1">
    <location>
        <begin position="136"/>
        <end position="182"/>
    </location>
</feature>
<accession>A0A4S2MQJ8</accession>
<dbReference type="InParanoid" id="A0A4S2MQJ8"/>
<proteinExistence type="predicted"/>
<dbReference type="Proteomes" id="UP000298138">
    <property type="component" value="Unassembled WGS sequence"/>
</dbReference>
<feature type="compositionally biased region" description="Low complexity" evidence="1">
    <location>
        <begin position="144"/>
        <end position="155"/>
    </location>
</feature>
<protein>
    <submittedName>
        <fullName evidence="2">Uncharacterized protein</fullName>
    </submittedName>
</protein>
<dbReference type="EMBL" id="ML220131">
    <property type="protein sequence ID" value="TGZ79516.1"/>
    <property type="molecule type" value="Genomic_DNA"/>
</dbReference>
<evidence type="ECO:0000256" key="1">
    <source>
        <dbReference type="SAM" id="MobiDB-lite"/>
    </source>
</evidence>
<keyword evidence="3" id="KW-1185">Reference proteome</keyword>
<name>A0A4S2MQJ8_9PEZI</name>
<dbReference type="OrthoDB" id="5509513at2759"/>
<evidence type="ECO:0000313" key="3">
    <source>
        <dbReference type="Proteomes" id="UP000298138"/>
    </source>
</evidence>
<dbReference type="AlphaFoldDB" id="A0A4S2MQJ8"/>
<organism evidence="2 3">
    <name type="scientific">Ascodesmis nigricans</name>
    <dbReference type="NCBI Taxonomy" id="341454"/>
    <lineage>
        <taxon>Eukaryota</taxon>
        <taxon>Fungi</taxon>
        <taxon>Dikarya</taxon>
        <taxon>Ascomycota</taxon>
        <taxon>Pezizomycotina</taxon>
        <taxon>Pezizomycetes</taxon>
        <taxon>Pezizales</taxon>
        <taxon>Ascodesmidaceae</taxon>
        <taxon>Ascodesmis</taxon>
    </lineage>
</organism>
<reference evidence="2 3" key="1">
    <citation type="submission" date="2019-04" db="EMBL/GenBank/DDBJ databases">
        <title>Comparative genomics and transcriptomics to analyze fruiting body development in filamentous ascomycetes.</title>
        <authorList>
            <consortium name="DOE Joint Genome Institute"/>
            <person name="Lutkenhaus R."/>
            <person name="Traeger S."/>
            <person name="Breuer J."/>
            <person name="Kuo A."/>
            <person name="Lipzen A."/>
            <person name="Pangilinan J."/>
            <person name="Dilworth D."/>
            <person name="Sandor L."/>
            <person name="Poggeler S."/>
            <person name="Barry K."/>
            <person name="Grigoriev I.V."/>
            <person name="Nowrousian M."/>
        </authorList>
    </citation>
    <scope>NUCLEOTIDE SEQUENCE [LARGE SCALE GENOMIC DNA]</scope>
    <source>
        <strain evidence="2 3">CBS 389.68</strain>
    </source>
</reference>
<gene>
    <name evidence="2" type="ORF">EX30DRAFT_373060</name>
</gene>